<feature type="region of interest" description="Disordered" evidence="1">
    <location>
        <begin position="406"/>
        <end position="427"/>
    </location>
</feature>
<name>A0A427XJ51_9TREE</name>
<dbReference type="Proteomes" id="UP000279236">
    <property type="component" value="Unassembled WGS sequence"/>
</dbReference>
<evidence type="ECO:0000313" key="3">
    <source>
        <dbReference type="Proteomes" id="UP000279236"/>
    </source>
</evidence>
<feature type="compositionally biased region" description="Basic residues" evidence="1">
    <location>
        <begin position="99"/>
        <end position="108"/>
    </location>
</feature>
<accession>A0A427XJ51</accession>
<reference evidence="2 3" key="1">
    <citation type="submission" date="2018-11" db="EMBL/GenBank/DDBJ databases">
        <title>Genome sequence of Apiotrichum porosum DSM 27194.</title>
        <authorList>
            <person name="Aliyu H."/>
            <person name="Gorte O."/>
            <person name="Ochsenreither K."/>
        </authorList>
    </citation>
    <scope>NUCLEOTIDE SEQUENCE [LARGE SCALE GENOMIC DNA]</scope>
    <source>
        <strain evidence="2 3">DSM 27194</strain>
    </source>
</reference>
<keyword evidence="3" id="KW-1185">Reference proteome</keyword>
<evidence type="ECO:0000256" key="1">
    <source>
        <dbReference type="SAM" id="MobiDB-lite"/>
    </source>
</evidence>
<dbReference type="AlphaFoldDB" id="A0A427XJ51"/>
<organism evidence="2 3">
    <name type="scientific">Apiotrichum porosum</name>
    <dbReference type="NCBI Taxonomy" id="105984"/>
    <lineage>
        <taxon>Eukaryota</taxon>
        <taxon>Fungi</taxon>
        <taxon>Dikarya</taxon>
        <taxon>Basidiomycota</taxon>
        <taxon>Agaricomycotina</taxon>
        <taxon>Tremellomycetes</taxon>
        <taxon>Trichosporonales</taxon>
        <taxon>Trichosporonaceae</taxon>
        <taxon>Apiotrichum</taxon>
    </lineage>
</organism>
<gene>
    <name evidence="2" type="ORF">EHS24_001737</name>
</gene>
<dbReference type="RefSeq" id="XP_028473969.1">
    <property type="nucleotide sequence ID" value="XM_028617506.1"/>
</dbReference>
<dbReference type="EMBL" id="RSCE01000011">
    <property type="protein sequence ID" value="RSH78822.1"/>
    <property type="molecule type" value="Genomic_DNA"/>
</dbReference>
<protein>
    <submittedName>
        <fullName evidence="2">Uncharacterized protein</fullName>
    </submittedName>
</protein>
<comment type="caution">
    <text evidence="2">The sequence shown here is derived from an EMBL/GenBank/DDBJ whole genome shotgun (WGS) entry which is preliminary data.</text>
</comment>
<evidence type="ECO:0000313" key="2">
    <source>
        <dbReference type="EMBL" id="RSH78822.1"/>
    </source>
</evidence>
<dbReference type="GeneID" id="39586280"/>
<sequence>MPLHPNAEGNLALANPLFVPLASPPSDDIINAVKVTFDAVLDPAGLSLERARLFLLEEPATTSDPDILLVVVYTALGVQAHDKEHKISPPSAQPGHQIAHPRARPRHASSRKLIGQERALVNFALSTKSKSKSQDFAYLKVMQYFGPAPSVTLSVNRSSVLAEAITDTTASGSRSKSTRSPRQMNIETTFAKVREWIEGRPGAICRQDWENRTHRRAFYRRRRLRQNTLQIKDKNADTRARYERMLAKAIPDVRPDCKSLEDQAKVLNDKSFEKELRGAIRRRALQYGLPGPSKYLLIESRQLAKVWVEAANKRGKQLSNTLTLRGEIDLHRILVQEGYDVEYIVNKDLSPEADGHAPWLGLEAAALDRRLKDHRLYLPLDAAKQYCDEWRNASENKILGLEDLYSSNNSMGDDEEPEYAPSDGADFFPDLRAFMADSGDEE</sequence>
<proteinExistence type="predicted"/>
<feature type="region of interest" description="Disordered" evidence="1">
    <location>
        <begin position="83"/>
        <end position="108"/>
    </location>
</feature>